<evidence type="ECO:0000313" key="2">
    <source>
        <dbReference type="Proteomes" id="UP001600894"/>
    </source>
</evidence>
<name>A0ABQ0AXS4_9FIRM</name>
<evidence type="ECO:0000313" key="1">
    <source>
        <dbReference type="EMBL" id="GAA6268829.1"/>
    </source>
</evidence>
<sequence length="62" mass="7059">MIRTMASNEIGAIAAIWLGTNLKAHNFIPPLYWKDHYGRGKGMLAEAELKRIRKEYQGLCVL</sequence>
<dbReference type="Proteomes" id="UP001600894">
    <property type="component" value="Unassembled WGS sequence"/>
</dbReference>
<dbReference type="EMBL" id="BAABXL010000001">
    <property type="protein sequence ID" value="GAA6268829.1"/>
    <property type="molecule type" value="Genomic_DNA"/>
</dbReference>
<organism evidence="1 2">
    <name type="scientific">Enterocloster alcoholdehydrogenati</name>
    <dbReference type="NCBI Taxonomy" id="2547410"/>
    <lineage>
        <taxon>Bacteria</taxon>
        <taxon>Bacillati</taxon>
        <taxon>Bacillota</taxon>
        <taxon>Clostridia</taxon>
        <taxon>Lachnospirales</taxon>
        <taxon>Lachnospiraceae</taxon>
        <taxon>Enterocloster</taxon>
    </lineage>
</organism>
<keyword evidence="2" id="KW-1185">Reference proteome</keyword>
<reference evidence="1 2" key="1">
    <citation type="submission" date="2024-04" db="EMBL/GenBank/DDBJ databases">
        <title>Defined microbial consortia suppress multidrug-resistant proinflammatory Enterobacteriaceae via ecological control.</title>
        <authorList>
            <person name="Furuichi M."/>
            <person name="Kawaguchi T."/>
            <person name="Pust M."/>
            <person name="Yasuma K."/>
            <person name="Plichta D."/>
            <person name="Hasegawa N."/>
            <person name="Ohya T."/>
            <person name="Bhattarai S."/>
            <person name="Sasajima S."/>
            <person name="Aoto Y."/>
            <person name="Tuganbaev T."/>
            <person name="Yaginuma M."/>
            <person name="Ueda M."/>
            <person name="Okahashi N."/>
            <person name="Amafuji K."/>
            <person name="Kiridooshi Y."/>
            <person name="Sugita K."/>
            <person name="Strazar M."/>
            <person name="Skelly A."/>
            <person name="Suda W."/>
            <person name="Hattori M."/>
            <person name="Nakamoto N."/>
            <person name="Caballero S."/>
            <person name="Norman J."/>
            <person name="Olle B."/>
            <person name="Tanoue T."/>
            <person name="Arita M."/>
            <person name="Bucci V."/>
            <person name="Atarashi K."/>
            <person name="Xavier R."/>
            <person name="Honda K."/>
        </authorList>
    </citation>
    <scope>NUCLEOTIDE SEQUENCE [LARGE SCALE GENOMIC DNA]</scope>
    <source>
        <strain evidence="2">f13</strain>
    </source>
</reference>
<proteinExistence type="predicted"/>
<gene>
    <name evidence="1" type="ORF">F130042H8_18890</name>
</gene>
<accession>A0ABQ0AXS4</accession>
<protein>
    <submittedName>
        <fullName evidence="1">Uncharacterized protein</fullName>
    </submittedName>
</protein>
<comment type="caution">
    <text evidence="1">The sequence shown here is derived from an EMBL/GenBank/DDBJ whole genome shotgun (WGS) entry which is preliminary data.</text>
</comment>
<dbReference type="RefSeq" id="WP_390469789.1">
    <property type="nucleotide sequence ID" value="NZ_BAABXL010000001.1"/>
</dbReference>